<evidence type="ECO:0000259" key="4">
    <source>
        <dbReference type="PROSITE" id="PS50893"/>
    </source>
</evidence>
<evidence type="ECO:0000256" key="2">
    <source>
        <dbReference type="ARBA" id="ARBA00022741"/>
    </source>
</evidence>
<proteinExistence type="predicted"/>
<reference evidence="5 6" key="1">
    <citation type="submission" date="2019-02" db="EMBL/GenBank/DDBJ databases">
        <title>Deep-cultivation of Planctomycetes and their phenomic and genomic characterization uncovers novel biology.</title>
        <authorList>
            <person name="Wiegand S."/>
            <person name="Jogler M."/>
            <person name="Boedeker C."/>
            <person name="Pinto D."/>
            <person name="Vollmers J."/>
            <person name="Rivas-Marin E."/>
            <person name="Kohn T."/>
            <person name="Peeters S.H."/>
            <person name="Heuer A."/>
            <person name="Rast P."/>
            <person name="Oberbeckmann S."/>
            <person name="Bunk B."/>
            <person name="Jeske O."/>
            <person name="Meyerdierks A."/>
            <person name="Storesund J.E."/>
            <person name="Kallscheuer N."/>
            <person name="Luecker S."/>
            <person name="Lage O.M."/>
            <person name="Pohl T."/>
            <person name="Merkel B.J."/>
            <person name="Hornburger P."/>
            <person name="Mueller R.-W."/>
            <person name="Bruemmer F."/>
            <person name="Labrenz M."/>
            <person name="Spormann A.M."/>
            <person name="Op den Camp H."/>
            <person name="Overmann J."/>
            <person name="Amann R."/>
            <person name="Jetten M.S.M."/>
            <person name="Mascher T."/>
            <person name="Medema M.H."/>
            <person name="Devos D.P."/>
            <person name="Kaster A.-K."/>
            <person name="Ovreas L."/>
            <person name="Rohde M."/>
            <person name="Galperin M.Y."/>
            <person name="Jogler C."/>
        </authorList>
    </citation>
    <scope>NUCLEOTIDE SEQUENCE [LARGE SCALE GENOMIC DNA]</scope>
    <source>
        <strain evidence="5 6">Pla133</strain>
    </source>
</reference>
<evidence type="ECO:0000313" key="5">
    <source>
        <dbReference type="EMBL" id="QDU65247.1"/>
    </source>
</evidence>
<dbReference type="InterPro" id="IPR003593">
    <property type="entry name" value="AAA+_ATPase"/>
</dbReference>
<dbReference type="PANTHER" id="PTHR42939:SF1">
    <property type="entry name" value="ABC TRANSPORTER ATP-BINDING PROTEIN ALBC-RELATED"/>
    <property type="match status" value="1"/>
</dbReference>
<dbReference type="Pfam" id="PF00005">
    <property type="entry name" value="ABC_tran"/>
    <property type="match status" value="1"/>
</dbReference>
<dbReference type="RefSeq" id="WP_145061671.1">
    <property type="nucleotide sequence ID" value="NZ_CP036287.1"/>
</dbReference>
<accession>A0A518BE37</accession>
<keyword evidence="1" id="KW-0813">Transport</keyword>
<name>A0A518BE37_9BACT</name>
<dbReference type="KEGG" id="pbap:Pla133_03110"/>
<keyword evidence="3 5" id="KW-0067">ATP-binding</keyword>
<dbReference type="SUPFAM" id="SSF52540">
    <property type="entry name" value="P-loop containing nucleoside triphosphate hydrolases"/>
    <property type="match status" value="1"/>
</dbReference>
<dbReference type="InterPro" id="IPR003439">
    <property type="entry name" value="ABC_transporter-like_ATP-bd"/>
</dbReference>
<evidence type="ECO:0000256" key="1">
    <source>
        <dbReference type="ARBA" id="ARBA00022448"/>
    </source>
</evidence>
<dbReference type="GO" id="GO:0005524">
    <property type="term" value="F:ATP binding"/>
    <property type="evidence" value="ECO:0007669"/>
    <property type="project" value="UniProtKB-KW"/>
</dbReference>
<evidence type="ECO:0000313" key="6">
    <source>
        <dbReference type="Proteomes" id="UP000316921"/>
    </source>
</evidence>
<dbReference type="AlphaFoldDB" id="A0A518BE37"/>
<evidence type="ECO:0000256" key="3">
    <source>
        <dbReference type="ARBA" id="ARBA00022840"/>
    </source>
</evidence>
<organism evidence="5 6">
    <name type="scientific">Engelhardtia mirabilis</name>
    <dbReference type="NCBI Taxonomy" id="2528011"/>
    <lineage>
        <taxon>Bacteria</taxon>
        <taxon>Pseudomonadati</taxon>
        <taxon>Planctomycetota</taxon>
        <taxon>Planctomycetia</taxon>
        <taxon>Planctomycetia incertae sedis</taxon>
        <taxon>Engelhardtia</taxon>
    </lineage>
</organism>
<protein>
    <submittedName>
        <fullName evidence="5">ABC transporter ATP-binding protein YtrB</fullName>
    </submittedName>
</protein>
<keyword evidence="6" id="KW-1185">Reference proteome</keyword>
<dbReference type="GO" id="GO:0016887">
    <property type="term" value="F:ATP hydrolysis activity"/>
    <property type="evidence" value="ECO:0007669"/>
    <property type="project" value="InterPro"/>
</dbReference>
<dbReference type="Gene3D" id="3.40.50.300">
    <property type="entry name" value="P-loop containing nucleotide triphosphate hydrolases"/>
    <property type="match status" value="1"/>
</dbReference>
<dbReference type="Proteomes" id="UP000316921">
    <property type="component" value="Chromosome"/>
</dbReference>
<dbReference type="CDD" id="cd03230">
    <property type="entry name" value="ABC_DR_subfamily_A"/>
    <property type="match status" value="1"/>
</dbReference>
<sequence length="296" mass="32052">MTHVLELSRVTRCYEAGIDVLVDVSLTLDPGEVVGLLGENGAGKTTLIQIALGMLTPQAGKVRLFGFDPQAFPVRVKRRLGYVSEDQVLPPYLTVEGVLEMHRALFPTWDRALEAQLAERFDIGGREKVGKLSKGQARRVAVLCAIAHRPELLLLDEPAGGLDPAARREFLETAVQFLAAEGSTILFSSHQMEDVERIASRVCLLHDRGVLIDRDLDELRETTVLASLPSASGADDLRGLTGCLASRVVGGELRGVFIEGAESVRGQIGGLSGAQHARITPISLEDLFIEIAEGRR</sequence>
<feature type="domain" description="ABC transporter" evidence="4">
    <location>
        <begin position="5"/>
        <end position="232"/>
    </location>
</feature>
<dbReference type="PROSITE" id="PS50893">
    <property type="entry name" value="ABC_TRANSPORTER_2"/>
    <property type="match status" value="1"/>
</dbReference>
<dbReference type="PROSITE" id="PS00211">
    <property type="entry name" value="ABC_TRANSPORTER_1"/>
    <property type="match status" value="1"/>
</dbReference>
<dbReference type="InterPro" id="IPR027417">
    <property type="entry name" value="P-loop_NTPase"/>
</dbReference>
<gene>
    <name evidence="5" type="primary">ytrB_1</name>
    <name evidence="5" type="ORF">Pla133_03110</name>
</gene>
<keyword evidence="2" id="KW-0547">Nucleotide-binding</keyword>
<dbReference type="SMART" id="SM00382">
    <property type="entry name" value="AAA"/>
    <property type="match status" value="1"/>
</dbReference>
<dbReference type="EMBL" id="CP036287">
    <property type="protein sequence ID" value="QDU65247.1"/>
    <property type="molecule type" value="Genomic_DNA"/>
</dbReference>
<dbReference type="InterPro" id="IPR017871">
    <property type="entry name" value="ABC_transporter-like_CS"/>
</dbReference>
<dbReference type="InterPro" id="IPR051782">
    <property type="entry name" value="ABC_Transporter_VariousFunc"/>
</dbReference>
<dbReference type="PANTHER" id="PTHR42939">
    <property type="entry name" value="ABC TRANSPORTER ATP-BINDING PROTEIN ALBC-RELATED"/>
    <property type="match status" value="1"/>
</dbReference>